<dbReference type="InterPro" id="IPR036388">
    <property type="entry name" value="WH-like_DNA-bd_sf"/>
</dbReference>
<evidence type="ECO:0000256" key="3">
    <source>
        <dbReference type="ARBA" id="ARBA00022833"/>
    </source>
</evidence>
<dbReference type="SUPFAM" id="SSF46785">
    <property type="entry name" value="Winged helix' DNA-binding domain"/>
    <property type="match status" value="1"/>
</dbReference>
<keyword evidence="7" id="KW-0479">Metal-binding</keyword>
<name>A0A9D9N1U8_9SPIR</name>
<dbReference type="Gene3D" id="1.10.10.10">
    <property type="entry name" value="Winged helix-like DNA-binding domain superfamily/Winged helix DNA-binding domain"/>
    <property type="match status" value="1"/>
</dbReference>
<evidence type="ECO:0000256" key="5">
    <source>
        <dbReference type="ARBA" id="ARBA00023125"/>
    </source>
</evidence>
<organism evidence="8 9">
    <name type="scientific">Candidatus Gallitreponema excrementavium</name>
    <dbReference type="NCBI Taxonomy" id="2840840"/>
    <lineage>
        <taxon>Bacteria</taxon>
        <taxon>Pseudomonadati</taxon>
        <taxon>Spirochaetota</taxon>
        <taxon>Spirochaetia</taxon>
        <taxon>Spirochaetales</taxon>
        <taxon>Candidatus Gallitreponema</taxon>
    </lineage>
</organism>
<dbReference type="GO" id="GO:0045892">
    <property type="term" value="P:negative regulation of DNA-templated transcription"/>
    <property type="evidence" value="ECO:0007669"/>
    <property type="project" value="TreeGrafter"/>
</dbReference>
<dbReference type="Gene3D" id="3.30.1490.190">
    <property type="match status" value="1"/>
</dbReference>
<keyword evidence="6" id="KW-0804">Transcription</keyword>
<comment type="caution">
    <text evidence="8">The sequence shown here is derived from an EMBL/GenBank/DDBJ whole genome shotgun (WGS) entry which is preliminary data.</text>
</comment>
<dbReference type="InterPro" id="IPR002481">
    <property type="entry name" value="FUR"/>
</dbReference>
<reference evidence="8" key="1">
    <citation type="submission" date="2020-10" db="EMBL/GenBank/DDBJ databases">
        <authorList>
            <person name="Gilroy R."/>
        </authorList>
    </citation>
    <scope>NUCLEOTIDE SEQUENCE</scope>
    <source>
        <strain evidence="8">10532</strain>
    </source>
</reference>
<comment type="similarity">
    <text evidence="1">Belongs to the Fur family.</text>
</comment>
<evidence type="ECO:0000256" key="6">
    <source>
        <dbReference type="ARBA" id="ARBA00023163"/>
    </source>
</evidence>
<feature type="binding site" evidence="7">
    <location>
        <position position="123"/>
    </location>
    <ligand>
        <name>Zn(2+)</name>
        <dbReference type="ChEBI" id="CHEBI:29105"/>
    </ligand>
</feature>
<evidence type="ECO:0000256" key="2">
    <source>
        <dbReference type="ARBA" id="ARBA00022491"/>
    </source>
</evidence>
<evidence type="ECO:0000313" key="9">
    <source>
        <dbReference type="Proteomes" id="UP000823638"/>
    </source>
</evidence>
<dbReference type="GO" id="GO:0000976">
    <property type="term" value="F:transcription cis-regulatory region binding"/>
    <property type="evidence" value="ECO:0007669"/>
    <property type="project" value="TreeGrafter"/>
</dbReference>
<dbReference type="InterPro" id="IPR043135">
    <property type="entry name" value="Fur_C"/>
</dbReference>
<dbReference type="Pfam" id="PF01475">
    <property type="entry name" value="FUR"/>
    <property type="match status" value="1"/>
</dbReference>
<dbReference type="AlphaFoldDB" id="A0A9D9N1U8"/>
<proteinExistence type="inferred from homology"/>
<evidence type="ECO:0000256" key="7">
    <source>
        <dbReference type="PIRSR" id="PIRSR602481-1"/>
    </source>
</evidence>
<dbReference type="GO" id="GO:1900376">
    <property type="term" value="P:regulation of secondary metabolite biosynthetic process"/>
    <property type="evidence" value="ECO:0007669"/>
    <property type="project" value="TreeGrafter"/>
</dbReference>
<dbReference type="EMBL" id="JADIMM010000028">
    <property type="protein sequence ID" value="MBO8457083.1"/>
    <property type="molecule type" value="Genomic_DNA"/>
</dbReference>
<dbReference type="InterPro" id="IPR036390">
    <property type="entry name" value="WH_DNA-bd_sf"/>
</dbReference>
<feature type="binding site" evidence="7">
    <location>
        <position position="83"/>
    </location>
    <ligand>
        <name>Zn(2+)</name>
        <dbReference type="ChEBI" id="CHEBI:29105"/>
    </ligand>
</feature>
<sequence length="130" mass="14821">MKRNTIQCAEVLKAVQAMKNHPTADEVYEEVARENPSISKGTVYRNLNRLDETGQIHRLSMPEGPDHFDHCCTEHYHVRCTSCGRVFDVDMDFIPDLDKKIRDKQGFDFTGCDIVFRGICPGCKNKSGKN</sequence>
<feature type="binding site" evidence="7">
    <location>
        <position position="80"/>
    </location>
    <ligand>
        <name>Zn(2+)</name>
        <dbReference type="ChEBI" id="CHEBI:29105"/>
    </ligand>
</feature>
<dbReference type="Proteomes" id="UP000823638">
    <property type="component" value="Unassembled WGS sequence"/>
</dbReference>
<evidence type="ECO:0000313" key="8">
    <source>
        <dbReference type="EMBL" id="MBO8457083.1"/>
    </source>
</evidence>
<dbReference type="CDD" id="cd07153">
    <property type="entry name" value="Fur_like"/>
    <property type="match status" value="1"/>
</dbReference>
<protein>
    <submittedName>
        <fullName evidence="8">Transcriptional repressor</fullName>
    </submittedName>
</protein>
<accession>A0A9D9N1U8</accession>
<evidence type="ECO:0000256" key="4">
    <source>
        <dbReference type="ARBA" id="ARBA00023015"/>
    </source>
</evidence>
<comment type="cofactor">
    <cofactor evidence="7">
        <name>Zn(2+)</name>
        <dbReference type="ChEBI" id="CHEBI:29105"/>
    </cofactor>
    <text evidence="7">Binds 1 zinc ion per subunit.</text>
</comment>
<dbReference type="GO" id="GO:0003700">
    <property type="term" value="F:DNA-binding transcription factor activity"/>
    <property type="evidence" value="ECO:0007669"/>
    <property type="project" value="InterPro"/>
</dbReference>
<dbReference type="PANTHER" id="PTHR33202">
    <property type="entry name" value="ZINC UPTAKE REGULATION PROTEIN"/>
    <property type="match status" value="1"/>
</dbReference>
<keyword evidence="5" id="KW-0238">DNA-binding</keyword>
<keyword evidence="3 7" id="KW-0862">Zinc</keyword>
<dbReference type="PANTHER" id="PTHR33202:SF7">
    <property type="entry name" value="FERRIC UPTAKE REGULATION PROTEIN"/>
    <property type="match status" value="1"/>
</dbReference>
<keyword evidence="4" id="KW-0805">Transcription regulation</keyword>
<keyword evidence="2" id="KW-0678">Repressor</keyword>
<dbReference type="GO" id="GO:0008270">
    <property type="term" value="F:zinc ion binding"/>
    <property type="evidence" value="ECO:0007669"/>
    <property type="project" value="TreeGrafter"/>
</dbReference>
<evidence type="ECO:0000256" key="1">
    <source>
        <dbReference type="ARBA" id="ARBA00007957"/>
    </source>
</evidence>
<reference evidence="8" key="2">
    <citation type="journal article" date="2021" name="PeerJ">
        <title>Extensive microbial diversity within the chicken gut microbiome revealed by metagenomics and culture.</title>
        <authorList>
            <person name="Gilroy R."/>
            <person name="Ravi A."/>
            <person name="Getino M."/>
            <person name="Pursley I."/>
            <person name="Horton D.L."/>
            <person name="Alikhan N.F."/>
            <person name="Baker D."/>
            <person name="Gharbi K."/>
            <person name="Hall N."/>
            <person name="Watson M."/>
            <person name="Adriaenssens E.M."/>
            <person name="Foster-Nyarko E."/>
            <person name="Jarju S."/>
            <person name="Secka A."/>
            <person name="Antonio M."/>
            <person name="Oren A."/>
            <person name="Chaudhuri R.R."/>
            <person name="La Ragione R."/>
            <person name="Hildebrand F."/>
            <person name="Pallen M.J."/>
        </authorList>
    </citation>
    <scope>NUCLEOTIDE SEQUENCE</scope>
    <source>
        <strain evidence="8">10532</strain>
    </source>
</reference>
<feature type="binding site" evidence="7">
    <location>
        <position position="120"/>
    </location>
    <ligand>
        <name>Zn(2+)</name>
        <dbReference type="ChEBI" id="CHEBI:29105"/>
    </ligand>
</feature>
<gene>
    <name evidence="8" type="ORF">IAA81_02505</name>
</gene>